<dbReference type="SUPFAM" id="SSF51161">
    <property type="entry name" value="Trimeric LpxA-like enzymes"/>
    <property type="match status" value="1"/>
</dbReference>
<comment type="caution">
    <text evidence="4">The sequence shown here is derived from an EMBL/GenBank/DDBJ whole genome shotgun (WGS) entry which is preliminary data.</text>
</comment>
<reference evidence="4 5" key="1">
    <citation type="submission" date="2020-02" db="EMBL/GenBank/DDBJ databases">
        <title>Flavobacterium sp. genome.</title>
        <authorList>
            <person name="Jung H.S."/>
            <person name="Baek J.H."/>
            <person name="Jeon C.O."/>
        </authorList>
    </citation>
    <scope>NUCLEOTIDE SEQUENCE [LARGE SCALE GENOMIC DNA]</scope>
    <source>
        <strain evidence="4 5">SE-s27</strain>
    </source>
</reference>
<dbReference type="InterPro" id="IPR018357">
    <property type="entry name" value="Hexapep_transf_CS"/>
</dbReference>
<sequence length="189" mass="20888">MNLKSRINFFLFVKLRIWKYQFLSSCNRVVGKPILYQPLQLKGNGRISFGKNIQIGVINSPGYYSNYCYIEARTEDSEIIIEDNVALNNGFSAVALTKITIKKNVLIGVNCSIIDNDGHNLHANHRIVGKPKSVEVFIDENVFLGNNVTVLKGVMIGKNSVIGNGSVVTKNIPENVIAAGNPAKIIRNL</sequence>
<dbReference type="PANTHER" id="PTHR23416">
    <property type="entry name" value="SIALIC ACID SYNTHASE-RELATED"/>
    <property type="match status" value="1"/>
</dbReference>
<dbReference type="EMBL" id="JAAMPT010000206">
    <property type="protein sequence ID" value="NMH25217.1"/>
    <property type="molecule type" value="Genomic_DNA"/>
</dbReference>
<organism evidence="4 5">
    <name type="scientific">Flavobacterium solisilvae</name>
    <dbReference type="NCBI Taxonomy" id="1852019"/>
    <lineage>
        <taxon>Bacteria</taxon>
        <taxon>Pseudomonadati</taxon>
        <taxon>Bacteroidota</taxon>
        <taxon>Flavobacteriia</taxon>
        <taxon>Flavobacteriales</taxon>
        <taxon>Flavobacteriaceae</taxon>
        <taxon>Flavobacterium</taxon>
    </lineage>
</organism>
<keyword evidence="1" id="KW-0808">Transferase</keyword>
<dbReference type="CDD" id="cd04647">
    <property type="entry name" value="LbH_MAT_like"/>
    <property type="match status" value="1"/>
</dbReference>
<keyword evidence="5" id="KW-1185">Reference proteome</keyword>
<proteinExistence type="predicted"/>
<dbReference type="InterPro" id="IPR001451">
    <property type="entry name" value="Hexapep"/>
</dbReference>
<keyword evidence="3 4" id="KW-0012">Acyltransferase</keyword>
<dbReference type="Pfam" id="PF00132">
    <property type="entry name" value="Hexapep"/>
    <property type="match status" value="1"/>
</dbReference>
<evidence type="ECO:0000256" key="2">
    <source>
        <dbReference type="ARBA" id="ARBA00022737"/>
    </source>
</evidence>
<dbReference type="InterPro" id="IPR011004">
    <property type="entry name" value="Trimer_LpxA-like_sf"/>
</dbReference>
<protein>
    <submittedName>
        <fullName evidence="4">Acyltransferase</fullName>
    </submittedName>
</protein>
<dbReference type="Gene3D" id="2.160.10.10">
    <property type="entry name" value="Hexapeptide repeat proteins"/>
    <property type="match status" value="1"/>
</dbReference>
<name>A0ABX1QSF0_9FLAO</name>
<dbReference type="InterPro" id="IPR051159">
    <property type="entry name" value="Hexapeptide_acetyltransf"/>
</dbReference>
<keyword evidence="2" id="KW-0677">Repeat</keyword>
<dbReference type="PROSITE" id="PS00101">
    <property type="entry name" value="HEXAPEP_TRANSFERASES"/>
    <property type="match status" value="1"/>
</dbReference>
<evidence type="ECO:0000313" key="5">
    <source>
        <dbReference type="Proteomes" id="UP000767947"/>
    </source>
</evidence>
<dbReference type="GO" id="GO:0016746">
    <property type="term" value="F:acyltransferase activity"/>
    <property type="evidence" value="ECO:0007669"/>
    <property type="project" value="UniProtKB-KW"/>
</dbReference>
<accession>A0ABX1QSF0</accession>
<evidence type="ECO:0000256" key="3">
    <source>
        <dbReference type="ARBA" id="ARBA00023315"/>
    </source>
</evidence>
<gene>
    <name evidence="4" type="ORF">G6042_08040</name>
</gene>
<dbReference type="Proteomes" id="UP000767947">
    <property type="component" value="Unassembled WGS sequence"/>
</dbReference>
<evidence type="ECO:0000313" key="4">
    <source>
        <dbReference type="EMBL" id="NMH25217.1"/>
    </source>
</evidence>
<evidence type="ECO:0000256" key="1">
    <source>
        <dbReference type="ARBA" id="ARBA00022679"/>
    </source>
</evidence>